<keyword evidence="5" id="KW-1185">Reference proteome</keyword>
<gene>
    <name evidence="4" type="ORF">SUNI508_06452</name>
</gene>
<evidence type="ECO:0000256" key="1">
    <source>
        <dbReference type="ARBA" id="ARBA00022857"/>
    </source>
</evidence>
<evidence type="ECO:0000256" key="2">
    <source>
        <dbReference type="ARBA" id="ARBA00023002"/>
    </source>
</evidence>
<dbReference type="PANTHER" id="PTHR47706:SF9">
    <property type="entry name" value="NMRA-LIKE DOMAIN-CONTAINING PROTEIN-RELATED"/>
    <property type="match status" value="1"/>
</dbReference>
<dbReference type="SUPFAM" id="SSF51735">
    <property type="entry name" value="NAD(P)-binding Rossmann-fold domains"/>
    <property type="match status" value="1"/>
</dbReference>
<evidence type="ECO:0000313" key="4">
    <source>
        <dbReference type="EMBL" id="KAK9420456.1"/>
    </source>
</evidence>
<keyword evidence="2" id="KW-0560">Oxidoreductase</keyword>
<dbReference type="InterPro" id="IPR051609">
    <property type="entry name" value="NmrA/Isoflavone_reductase-like"/>
</dbReference>
<feature type="domain" description="NmrA-like" evidence="3">
    <location>
        <begin position="6"/>
        <end position="244"/>
    </location>
</feature>
<dbReference type="Gene3D" id="3.90.25.10">
    <property type="entry name" value="UDP-galactose 4-epimerase, domain 1"/>
    <property type="match status" value="1"/>
</dbReference>
<proteinExistence type="predicted"/>
<dbReference type="EMBL" id="JARVKF010000235">
    <property type="protein sequence ID" value="KAK9420456.1"/>
    <property type="molecule type" value="Genomic_DNA"/>
</dbReference>
<evidence type="ECO:0000259" key="3">
    <source>
        <dbReference type="Pfam" id="PF05368"/>
    </source>
</evidence>
<sequence length="323" mass="35989">MSTPIKVFVVSPTGRTGKSVVEGLLNSPTNFEITALTRQSSLDSPVVKDFRERGVKVITANLNGPKKDLVNILTGIDVIVSCIYWLNLDDQIPLMEAAKEAGVKRFVPSSFMTAAPRGVMLLTEKKEEILAALQRAHMPWTIIDVGWWSNQIVPALPSGRTDKFVNPHMKTIPGDGTVPIAFTDLRDVGNYVARIITDPRTLNKKVLAYTEVSTMNQVAELMTELSGEDTVREYVPAEKMEQAIAAGLEDYKDEAKRDNARLVLALYQYMYSWGVRGDNNPEAAEIFGYLDFKKLYPDAKGKTIRELFKGILDGTEQTLEWNS</sequence>
<reference evidence="4 5" key="1">
    <citation type="journal article" date="2024" name="J. Plant Pathol.">
        <title>Sequence and assembly of the genome of Seiridium unicorne, isolate CBS 538.82, causal agent of cypress canker disease.</title>
        <authorList>
            <person name="Scali E."/>
            <person name="Rocca G.D."/>
            <person name="Danti R."/>
            <person name="Garbelotto M."/>
            <person name="Barberini S."/>
            <person name="Baroncelli R."/>
            <person name="Emiliani G."/>
        </authorList>
    </citation>
    <scope>NUCLEOTIDE SEQUENCE [LARGE SCALE GENOMIC DNA]</scope>
    <source>
        <strain evidence="4 5">BM-138-508</strain>
    </source>
</reference>
<dbReference type="Pfam" id="PF05368">
    <property type="entry name" value="NmrA"/>
    <property type="match status" value="1"/>
</dbReference>
<protein>
    <submittedName>
        <fullName evidence="4">Isoflavone reductase</fullName>
    </submittedName>
</protein>
<accession>A0ABR2V1B0</accession>
<dbReference type="Gene3D" id="3.40.50.720">
    <property type="entry name" value="NAD(P)-binding Rossmann-like Domain"/>
    <property type="match status" value="1"/>
</dbReference>
<dbReference type="InterPro" id="IPR036291">
    <property type="entry name" value="NAD(P)-bd_dom_sf"/>
</dbReference>
<evidence type="ECO:0000313" key="5">
    <source>
        <dbReference type="Proteomes" id="UP001408356"/>
    </source>
</evidence>
<dbReference type="Proteomes" id="UP001408356">
    <property type="component" value="Unassembled WGS sequence"/>
</dbReference>
<dbReference type="PANTHER" id="PTHR47706">
    <property type="entry name" value="NMRA-LIKE FAMILY PROTEIN"/>
    <property type="match status" value="1"/>
</dbReference>
<organism evidence="4 5">
    <name type="scientific">Seiridium unicorne</name>
    <dbReference type="NCBI Taxonomy" id="138068"/>
    <lineage>
        <taxon>Eukaryota</taxon>
        <taxon>Fungi</taxon>
        <taxon>Dikarya</taxon>
        <taxon>Ascomycota</taxon>
        <taxon>Pezizomycotina</taxon>
        <taxon>Sordariomycetes</taxon>
        <taxon>Xylariomycetidae</taxon>
        <taxon>Amphisphaeriales</taxon>
        <taxon>Sporocadaceae</taxon>
        <taxon>Seiridium</taxon>
    </lineage>
</organism>
<keyword evidence="1" id="KW-0521">NADP</keyword>
<dbReference type="InterPro" id="IPR008030">
    <property type="entry name" value="NmrA-like"/>
</dbReference>
<name>A0ABR2V1B0_9PEZI</name>
<comment type="caution">
    <text evidence="4">The sequence shown here is derived from an EMBL/GenBank/DDBJ whole genome shotgun (WGS) entry which is preliminary data.</text>
</comment>